<dbReference type="Gene3D" id="3.50.50.60">
    <property type="entry name" value="FAD/NAD(P)-binding domain"/>
    <property type="match status" value="1"/>
</dbReference>
<dbReference type="SUPFAM" id="SSF51905">
    <property type="entry name" value="FAD/NAD(P)-binding domain"/>
    <property type="match status" value="1"/>
</dbReference>
<dbReference type="GO" id="GO:0046592">
    <property type="term" value="F:polyamine oxidase activity"/>
    <property type="evidence" value="ECO:0007669"/>
    <property type="project" value="TreeGrafter"/>
</dbReference>
<keyword evidence="2" id="KW-0285">Flavoprotein</keyword>
<proteinExistence type="predicted"/>
<evidence type="ECO:0000256" key="1">
    <source>
        <dbReference type="ARBA" id="ARBA00001974"/>
    </source>
</evidence>
<evidence type="ECO:0000256" key="3">
    <source>
        <dbReference type="ARBA" id="ARBA00022827"/>
    </source>
</evidence>
<dbReference type="Proteomes" id="UP000261520">
    <property type="component" value="Unplaced"/>
</dbReference>
<dbReference type="Pfam" id="PF01593">
    <property type="entry name" value="Amino_oxidase"/>
    <property type="match status" value="1"/>
</dbReference>
<reference evidence="5" key="1">
    <citation type="submission" date="2025-08" db="UniProtKB">
        <authorList>
            <consortium name="Ensembl"/>
        </authorList>
    </citation>
    <scope>IDENTIFICATION</scope>
</reference>
<comment type="cofactor">
    <cofactor evidence="1">
        <name>FAD</name>
        <dbReference type="ChEBI" id="CHEBI:57692"/>
    </cofactor>
</comment>
<dbReference type="PANTHER" id="PTHR10742">
    <property type="entry name" value="FLAVIN MONOAMINE OXIDASE"/>
    <property type="match status" value="1"/>
</dbReference>
<sequence>LFNWDSPDHRLIPVVSSCSISLLNPYIRGSYSFTRVGSSGGDCERLSTQGNMSVLFAGEATHRKYYSTTHGALLSGQREANRLIERYQDLHNAETTKPEV</sequence>
<dbReference type="InterPro" id="IPR002937">
    <property type="entry name" value="Amino_oxidase"/>
</dbReference>
<reference evidence="5" key="2">
    <citation type="submission" date="2025-09" db="UniProtKB">
        <authorList>
            <consortium name="Ensembl"/>
        </authorList>
    </citation>
    <scope>IDENTIFICATION</scope>
</reference>
<feature type="domain" description="Amine oxidase" evidence="4">
    <location>
        <begin position="24"/>
        <end position="84"/>
    </location>
</feature>
<keyword evidence="3" id="KW-0274">FAD</keyword>
<keyword evidence="6" id="KW-1185">Reference proteome</keyword>
<evidence type="ECO:0000313" key="5">
    <source>
        <dbReference type="Ensembl" id="ENSPMGP00000012672.1"/>
    </source>
</evidence>
<evidence type="ECO:0000313" key="6">
    <source>
        <dbReference type="Proteomes" id="UP000261520"/>
    </source>
</evidence>
<protein>
    <recommendedName>
        <fullName evidence="4">Amine oxidase domain-containing protein</fullName>
    </recommendedName>
</protein>
<dbReference type="STRING" id="409849.ENSPMGP00000012672"/>
<dbReference type="GO" id="GO:0046208">
    <property type="term" value="P:spermine catabolic process"/>
    <property type="evidence" value="ECO:0007669"/>
    <property type="project" value="TreeGrafter"/>
</dbReference>
<name>A0A3B4A6J1_9GOBI</name>
<dbReference type="InterPro" id="IPR050281">
    <property type="entry name" value="Flavin_monoamine_oxidase"/>
</dbReference>
<dbReference type="AlphaFoldDB" id="A0A3B4A6J1"/>
<evidence type="ECO:0000259" key="4">
    <source>
        <dbReference type="Pfam" id="PF01593"/>
    </source>
</evidence>
<dbReference type="PANTHER" id="PTHR10742:SF393">
    <property type="entry name" value="SPERMINE OXIDASE"/>
    <property type="match status" value="1"/>
</dbReference>
<evidence type="ECO:0000256" key="2">
    <source>
        <dbReference type="ARBA" id="ARBA00022630"/>
    </source>
</evidence>
<dbReference type="InterPro" id="IPR036188">
    <property type="entry name" value="FAD/NAD-bd_sf"/>
</dbReference>
<organism evidence="5 6">
    <name type="scientific">Periophthalmus magnuspinnatus</name>
    <dbReference type="NCBI Taxonomy" id="409849"/>
    <lineage>
        <taxon>Eukaryota</taxon>
        <taxon>Metazoa</taxon>
        <taxon>Chordata</taxon>
        <taxon>Craniata</taxon>
        <taxon>Vertebrata</taxon>
        <taxon>Euteleostomi</taxon>
        <taxon>Actinopterygii</taxon>
        <taxon>Neopterygii</taxon>
        <taxon>Teleostei</taxon>
        <taxon>Neoteleostei</taxon>
        <taxon>Acanthomorphata</taxon>
        <taxon>Gobiaria</taxon>
        <taxon>Gobiiformes</taxon>
        <taxon>Gobioidei</taxon>
        <taxon>Gobiidae</taxon>
        <taxon>Oxudercinae</taxon>
        <taxon>Periophthalmus</taxon>
    </lineage>
</organism>
<accession>A0A3B4A6J1</accession>
<dbReference type="Ensembl" id="ENSPMGT00000013520.1">
    <property type="protein sequence ID" value="ENSPMGP00000012672.1"/>
    <property type="gene ID" value="ENSPMGG00000010445.1"/>
</dbReference>